<dbReference type="Proteomes" id="UP001290462">
    <property type="component" value="Unassembled WGS sequence"/>
</dbReference>
<evidence type="ECO:0000313" key="3">
    <source>
        <dbReference type="Proteomes" id="UP001290462"/>
    </source>
</evidence>
<dbReference type="EMBL" id="JAVBVO010000023">
    <property type="protein sequence ID" value="MDZ5760572.1"/>
    <property type="molecule type" value="Genomic_DNA"/>
</dbReference>
<comment type="caution">
    <text evidence="2">The sequence shown here is derived from an EMBL/GenBank/DDBJ whole genome shotgun (WGS) entry which is preliminary data.</text>
</comment>
<feature type="non-terminal residue" evidence="2">
    <location>
        <position position="115"/>
    </location>
</feature>
<dbReference type="InterPro" id="IPR013783">
    <property type="entry name" value="Ig-like_fold"/>
</dbReference>
<dbReference type="Gene3D" id="2.60.40.10">
    <property type="entry name" value="Immunoglobulins"/>
    <property type="match status" value="1"/>
</dbReference>
<dbReference type="Pfam" id="PF17802">
    <property type="entry name" value="SpaA"/>
    <property type="match status" value="1"/>
</dbReference>
<evidence type="ECO:0000259" key="1">
    <source>
        <dbReference type="Pfam" id="PF17802"/>
    </source>
</evidence>
<evidence type="ECO:0000313" key="2">
    <source>
        <dbReference type="EMBL" id="MDZ5760572.1"/>
    </source>
</evidence>
<accession>A0AAW9K9W6</accession>
<organism evidence="2 3">
    <name type="scientific">Carnobacterium maltaromaticum</name>
    <name type="common">Carnobacterium piscicola</name>
    <dbReference type="NCBI Taxonomy" id="2751"/>
    <lineage>
        <taxon>Bacteria</taxon>
        <taxon>Bacillati</taxon>
        <taxon>Bacillota</taxon>
        <taxon>Bacilli</taxon>
        <taxon>Lactobacillales</taxon>
        <taxon>Carnobacteriaceae</taxon>
        <taxon>Carnobacterium</taxon>
    </lineage>
</organism>
<protein>
    <submittedName>
        <fullName evidence="2">Prealbumin-like fold domain-containing protein</fullName>
    </submittedName>
</protein>
<reference evidence="2" key="1">
    <citation type="submission" date="2023-08" db="EMBL/GenBank/DDBJ databases">
        <title>Genomic characterization of piscicolin 126 produced by Carnobacterium maltaromaticum CM22 strain isolated from salmon (Salmo salar).</title>
        <authorList>
            <person name="Gonzalez-Gragera E."/>
            <person name="Garcia-Lopez J.D."/>
            <person name="Teso-Perez C."/>
            <person name="Gimenez-Hernandez I."/>
            <person name="Peralta-Sanchez J.M."/>
            <person name="Valdivia E."/>
            <person name="Montalban-Lopez M."/>
            <person name="Martin-Platero A.M."/>
            <person name="Banos A."/>
            <person name="Martinez-Bueno M."/>
        </authorList>
    </citation>
    <scope>NUCLEOTIDE SEQUENCE</scope>
    <source>
        <strain evidence="2">CM22</strain>
    </source>
</reference>
<gene>
    <name evidence="2" type="ORF">RAK27_18185</name>
</gene>
<dbReference type="InterPro" id="IPR041033">
    <property type="entry name" value="SpaA_PFL_dom_1"/>
</dbReference>
<dbReference type="RefSeq" id="WP_322809745.1">
    <property type="nucleotide sequence ID" value="NZ_JAVBVO010000023.1"/>
</dbReference>
<dbReference type="AlphaFoldDB" id="A0AAW9K9W6"/>
<proteinExistence type="predicted"/>
<name>A0AAW9K9W6_CARML</name>
<feature type="domain" description="SpaA-like prealbumin fold" evidence="1">
    <location>
        <begin position="37"/>
        <end position="113"/>
    </location>
</feature>
<feature type="non-terminal residue" evidence="2">
    <location>
        <position position="1"/>
    </location>
</feature>
<sequence>VVQAGKTASVEFKNERATGKTTLVKQDATTKSKEALNPTYPLAGAKYGLFKKDGTLLKEFTLAADLTASVDKLELGSYYWGETLAPTGYTLDKTKHVVELTYKDQVTPVVVKDAA</sequence>